<evidence type="ECO:0000256" key="3">
    <source>
        <dbReference type="ARBA" id="ARBA00022801"/>
    </source>
</evidence>
<protein>
    <submittedName>
        <fullName evidence="5">VRR-NUC domain-containing protein</fullName>
    </submittedName>
</protein>
<evidence type="ECO:0000313" key="5">
    <source>
        <dbReference type="EMBL" id="WCF29090.1"/>
    </source>
</evidence>
<dbReference type="GO" id="GO:0004518">
    <property type="term" value="F:nuclease activity"/>
    <property type="evidence" value="ECO:0007669"/>
    <property type="project" value="UniProtKB-KW"/>
</dbReference>
<reference evidence="5" key="1">
    <citation type="journal article" date="2022" name="Phytopathology">
        <title>Complete circularized genome resources of seven strains of Xylella fastidiosa subsp. fastidiosa using hybrid assembly reveals unknown plasmids.</title>
        <authorList>
            <person name="Velasco-Amo M.D.P."/>
            <person name="Arias-Giraldo L.F.F."/>
            <person name="Ecija M.R."/>
            <person name="De La Fuente L."/>
            <person name="Marco-Noales E."/>
            <person name="Moralejo E."/>
            <person name="Navas-Cort J.A."/>
            <person name="Landa B.B."/>
        </authorList>
    </citation>
    <scope>NUCLEOTIDE SEQUENCE</scope>
    <source>
        <strain evidence="5">CFBP8073</strain>
    </source>
</reference>
<keyword evidence="3" id="KW-0378">Hydrolase</keyword>
<name>A0AAJ5R1V2_XYLFS</name>
<dbReference type="Gene3D" id="3.40.1350.10">
    <property type="match status" value="1"/>
</dbReference>
<dbReference type="SMART" id="SM00990">
    <property type="entry name" value="VRR_NUC"/>
    <property type="match status" value="1"/>
</dbReference>
<dbReference type="GO" id="GO:0016788">
    <property type="term" value="F:hydrolase activity, acting on ester bonds"/>
    <property type="evidence" value="ECO:0007669"/>
    <property type="project" value="InterPro"/>
</dbReference>
<organism evidence="5 6">
    <name type="scientific">Xylella fastidiosa subsp. fastidiosa</name>
    <dbReference type="NCBI Taxonomy" id="644356"/>
    <lineage>
        <taxon>Bacteria</taxon>
        <taxon>Pseudomonadati</taxon>
        <taxon>Pseudomonadota</taxon>
        <taxon>Gammaproteobacteria</taxon>
        <taxon>Lysobacterales</taxon>
        <taxon>Lysobacteraceae</taxon>
        <taxon>Xylella</taxon>
    </lineage>
</organism>
<feature type="domain" description="VRR-NUC" evidence="4">
    <location>
        <begin position="8"/>
        <end position="88"/>
    </location>
</feature>
<gene>
    <name evidence="5" type="ORF">OK117_04275</name>
</gene>
<evidence type="ECO:0000313" key="6">
    <source>
        <dbReference type="Proteomes" id="UP001211513"/>
    </source>
</evidence>
<dbReference type="AlphaFoldDB" id="A0AAJ5R1V2"/>
<proteinExistence type="predicted"/>
<dbReference type="Proteomes" id="UP001211513">
    <property type="component" value="Chromosome"/>
</dbReference>
<dbReference type="InterPro" id="IPR011856">
    <property type="entry name" value="tRNA_endonuc-like_dom_sf"/>
</dbReference>
<comment type="cofactor">
    <cofactor evidence="1">
        <name>Mg(2+)</name>
        <dbReference type="ChEBI" id="CHEBI:18420"/>
    </cofactor>
</comment>
<sequence>MSTTMNATSEQAIERYLAARTRDKGGQTYKVHCINRNGMPDRLVLLPNSVTLWVELKAPGKRCKPHQLREHTRLRALGQRVVVIDSLDAVDKELQ</sequence>
<accession>A0AAJ5R1V2</accession>
<dbReference type="InterPro" id="IPR014883">
    <property type="entry name" value="VRR_NUC"/>
</dbReference>
<evidence type="ECO:0000259" key="4">
    <source>
        <dbReference type="SMART" id="SM00990"/>
    </source>
</evidence>
<reference evidence="5" key="2">
    <citation type="submission" date="2022-10" db="EMBL/GenBank/DDBJ databases">
        <authorList>
            <person name="Landa B."/>
            <person name="Arias-Giraldo L.F."/>
            <person name="Roman-Ecija M."/>
            <person name="Velasco-Amo M.P."/>
            <person name="De La Fuente L."/>
            <person name="Marco-Noales E."/>
            <person name="Moralejo E."/>
        </authorList>
    </citation>
    <scope>NUCLEOTIDE SEQUENCE</scope>
    <source>
        <strain evidence="5">CFBP8073</strain>
    </source>
</reference>
<keyword evidence="2" id="KW-0540">Nuclease</keyword>
<dbReference type="GO" id="GO:0003676">
    <property type="term" value="F:nucleic acid binding"/>
    <property type="evidence" value="ECO:0007669"/>
    <property type="project" value="InterPro"/>
</dbReference>
<dbReference type="RefSeq" id="WP_234545886.1">
    <property type="nucleotide sequence ID" value="NZ_CP109886.1"/>
</dbReference>
<evidence type="ECO:0000256" key="2">
    <source>
        <dbReference type="ARBA" id="ARBA00022722"/>
    </source>
</evidence>
<evidence type="ECO:0000256" key="1">
    <source>
        <dbReference type="ARBA" id="ARBA00001946"/>
    </source>
</evidence>
<dbReference type="EMBL" id="CP109886">
    <property type="protein sequence ID" value="WCF29090.1"/>
    <property type="molecule type" value="Genomic_DNA"/>
</dbReference>